<keyword evidence="8" id="KW-1185">Reference proteome</keyword>
<feature type="compositionally biased region" description="Basic and acidic residues" evidence="5">
    <location>
        <begin position="25"/>
        <end position="52"/>
    </location>
</feature>
<protein>
    <recommendedName>
        <fullName evidence="6">HIT-type domain-containing protein</fullName>
    </recommendedName>
</protein>
<evidence type="ECO:0000256" key="1">
    <source>
        <dbReference type="ARBA" id="ARBA00022723"/>
    </source>
</evidence>
<feature type="compositionally biased region" description="Polar residues" evidence="5">
    <location>
        <begin position="69"/>
        <end position="78"/>
    </location>
</feature>
<dbReference type="EMBL" id="CAJPVJ010013983">
    <property type="protein sequence ID" value="CAG2175132.1"/>
    <property type="molecule type" value="Genomic_DNA"/>
</dbReference>
<feature type="region of interest" description="Disordered" evidence="5">
    <location>
        <begin position="1"/>
        <end position="83"/>
    </location>
</feature>
<evidence type="ECO:0000256" key="2">
    <source>
        <dbReference type="ARBA" id="ARBA00022771"/>
    </source>
</evidence>
<proteinExistence type="predicted"/>
<dbReference type="AlphaFoldDB" id="A0A7R9MD32"/>
<reference evidence="7" key="1">
    <citation type="submission" date="2020-11" db="EMBL/GenBank/DDBJ databases">
        <authorList>
            <person name="Tran Van P."/>
        </authorList>
    </citation>
    <scope>NUCLEOTIDE SEQUENCE</scope>
</reference>
<dbReference type="InterPro" id="IPR007529">
    <property type="entry name" value="Znf_HIT"/>
</dbReference>
<keyword evidence="1" id="KW-0479">Metal-binding</keyword>
<keyword evidence="3" id="KW-0862">Zinc</keyword>
<dbReference type="GO" id="GO:0008270">
    <property type="term" value="F:zinc ion binding"/>
    <property type="evidence" value="ECO:0007669"/>
    <property type="project" value="UniProtKB-UniRule"/>
</dbReference>
<evidence type="ECO:0000256" key="5">
    <source>
        <dbReference type="SAM" id="MobiDB-lite"/>
    </source>
</evidence>
<evidence type="ECO:0000256" key="3">
    <source>
        <dbReference type="ARBA" id="ARBA00022833"/>
    </source>
</evidence>
<dbReference type="GO" id="GO:0006338">
    <property type="term" value="P:chromatin remodeling"/>
    <property type="evidence" value="ECO:0007669"/>
    <property type="project" value="InterPro"/>
</dbReference>
<keyword evidence="2 4" id="KW-0863">Zinc-finger</keyword>
<dbReference type="SUPFAM" id="SSF144232">
    <property type="entry name" value="HIT/MYND zinc finger-like"/>
    <property type="match status" value="1"/>
</dbReference>
<sequence>MSAKVNKSVVVSSRGSASVRQQYRVLDESGRNRRRRNQLDQLERDNFHDDPHANLSMHKKAPKFEDNTKQTTQTVSSAQRRHQLPRSRMLTINNLIEEDSKTPEAYYANCAAPPPTPYSESDKRVSFVPRRHFCSVCGFVSNYTCVNCGMRYCCLNCLKTHRDTRCLKWTA</sequence>
<dbReference type="EMBL" id="OC928808">
    <property type="protein sequence ID" value="CAD7657946.1"/>
    <property type="molecule type" value="Genomic_DNA"/>
</dbReference>
<dbReference type="GO" id="GO:0005634">
    <property type="term" value="C:nucleus"/>
    <property type="evidence" value="ECO:0007669"/>
    <property type="project" value="UniProtKB-ARBA"/>
</dbReference>
<dbReference type="Pfam" id="PF04438">
    <property type="entry name" value="zf-HIT"/>
    <property type="match status" value="1"/>
</dbReference>
<evidence type="ECO:0000256" key="4">
    <source>
        <dbReference type="PROSITE-ProRule" id="PRU00453"/>
    </source>
</evidence>
<evidence type="ECO:0000313" key="8">
    <source>
        <dbReference type="Proteomes" id="UP000728032"/>
    </source>
</evidence>
<dbReference type="Gene3D" id="3.30.60.190">
    <property type="match status" value="1"/>
</dbReference>
<dbReference type="CDD" id="cd21437">
    <property type="entry name" value="zf-HIT_ZNHIT1_like"/>
    <property type="match status" value="1"/>
</dbReference>
<dbReference type="PANTHER" id="PTHR13093">
    <property type="entry name" value="ZINC FINGER HIT DOMAIN CONTAINING PROTEIN 1"/>
    <property type="match status" value="1"/>
</dbReference>
<gene>
    <name evidence="7" type="ORF">ONB1V03_LOCUS14571</name>
</gene>
<feature type="domain" description="HIT-type" evidence="6">
    <location>
        <begin position="134"/>
        <end position="166"/>
    </location>
</feature>
<dbReference type="InterPro" id="IPR039723">
    <property type="entry name" value="Vps71/ZNHIT1"/>
</dbReference>
<evidence type="ECO:0000259" key="6">
    <source>
        <dbReference type="PROSITE" id="PS51083"/>
    </source>
</evidence>
<feature type="compositionally biased region" description="Low complexity" evidence="5">
    <location>
        <begin position="1"/>
        <end position="20"/>
    </location>
</feature>
<accession>A0A7R9MD32</accession>
<name>A0A7R9MD32_9ACAR</name>
<evidence type="ECO:0000313" key="7">
    <source>
        <dbReference type="EMBL" id="CAD7657946.1"/>
    </source>
</evidence>
<organism evidence="7">
    <name type="scientific">Oppiella nova</name>
    <dbReference type="NCBI Taxonomy" id="334625"/>
    <lineage>
        <taxon>Eukaryota</taxon>
        <taxon>Metazoa</taxon>
        <taxon>Ecdysozoa</taxon>
        <taxon>Arthropoda</taxon>
        <taxon>Chelicerata</taxon>
        <taxon>Arachnida</taxon>
        <taxon>Acari</taxon>
        <taxon>Acariformes</taxon>
        <taxon>Sarcoptiformes</taxon>
        <taxon>Oribatida</taxon>
        <taxon>Brachypylina</taxon>
        <taxon>Oppioidea</taxon>
        <taxon>Oppiidae</taxon>
        <taxon>Oppiella</taxon>
    </lineage>
</organism>
<dbReference type="Proteomes" id="UP000728032">
    <property type="component" value="Unassembled WGS sequence"/>
</dbReference>
<dbReference type="OrthoDB" id="74807at2759"/>
<dbReference type="PROSITE" id="PS51083">
    <property type="entry name" value="ZF_HIT"/>
    <property type="match status" value="1"/>
</dbReference>